<dbReference type="EMBL" id="LWQS01000033">
    <property type="protein sequence ID" value="OAN48286.1"/>
    <property type="molecule type" value="Genomic_DNA"/>
</dbReference>
<dbReference type="Pfam" id="PF03977">
    <property type="entry name" value="OAD_beta"/>
    <property type="match status" value="1"/>
</dbReference>
<dbReference type="InterPro" id="IPR005661">
    <property type="entry name" value="OadB_MmdB"/>
</dbReference>
<dbReference type="PIRSF" id="PIRSF015658">
    <property type="entry name" value="MmdB_OadB"/>
    <property type="match status" value="1"/>
</dbReference>
<sequence length="389" mass="41004">MEWLIGFFEASGLAHLSWGNLLMIVVGCVFVYLAIARGFEPLLLVPIGFGIILGNMPFEPGMGQGVYDQGSVLNYIYFGVIAGVFPPLIFLGIGAMTDFSALIAQPRLILLGAAAQIGIFFTLMMAVFLGSRLPFLDLASADDPLRLLRAAAAIGIIGGADGPTAIFIATRLAPDLLGAIAVSAYSYMALVPVIQPPIMRLLTTREERLIRMPPPAEVSRAQRILFPIIGLIVCVLIVPDTLPLLGMLFFGNLLKESGVTERLAKTARSALIDSVTIMLGLTVGASTQASNFLTPRSVAIFALGACAFAISTAGGVLFAKFYNLFTKNKINPLIGAAGVSAVPMSARVAHGVAQAEDKQNFLIWQAMCPNVAGVIGSAVAAGVLLVILR</sequence>
<feature type="transmembrane region" description="Helical" evidence="8">
    <location>
        <begin position="330"/>
        <end position="349"/>
    </location>
</feature>
<accession>A0A178MHZ1</accession>
<dbReference type="STRING" id="1707952.A6A03_08860"/>
<comment type="caution">
    <text evidence="9">The sequence shown here is derived from an EMBL/GenBank/DDBJ whole genome shotgun (WGS) entry which is preliminary data.</text>
</comment>
<evidence type="ECO:0000256" key="8">
    <source>
        <dbReference type="SAM" id="Phobius"/>
    </source>
</evidence>
<evidence type="ECO:0000256" key="2">
    <source>
        <dbReference type="ARBA" id="ARBA00022475"/>
    </source>
</evidence>
<name>A0A178MHZ1_9CHLR</name>
<feature type="transmembrane region" description="Helical" evidence="8">
    <location>
        <begin position="108"/>
        <end position="130"/>
    </location>
</feature>
<dbReference type="GO" id="GO:0006814">
    <property type="term" value="P:sodium ion transport"/>
    <property type="evidence" value="ECO:0007669"/>
    <property type="project" value="UniProtKB-UniRule"/>
</dbReference>
<keyword evidence="4" id="KW-1278">Translocase</keyword>
<dbReference type="AlphaFoldDB" id="A0A178MHZ1"/>
<gene>
    <name evidence="9" type="ORF">A6A03_08860</name>
</gene>
<feature type="transmembrane region" description="Helical" evidence="8">
    <location>
        <begin position="42"/>
        <end position="63"/>
    </location>
</feature>
<dbReference type="Proteomes" id="UP000078287">
    <property type="component" value="Unassembled WGS sequence"/>
</dbReference>
<dbReference type="GO" id="GO:0005886">
    <property type="term" value="C:plasma membrane"/>
    <property type="evidence" value="ECO:0007669"/>
    <property type="project" value="UniProtKB-SubCell"/>
</dbReference>
<feature type="transmembrane region" description="Helical" evidence="8">
    <location>
        <begin position="270"/>
        <end position="286"/>
    </location>
</feature>
<proteinExistence type="predicted"/>
<dbReference type="PANTHER" id="PTHR35806:SF1">
    <property type="entry name" value="OXALOACETATE DECARBOXYLASE BETA CHAIN 2"/>
    <property type="match status" value="1"/>
</dbReference>
<reference evidence="9 10" key="1">
    <citation type="submission" date="2016-04" db="EMBL/GenBank/DDBJ databases">
        <title>Chloroflexus islandicus sp. nov., a thermophilic filamentous anoxygenic phototrophic bacterium from geyser Strokkur (Iceland).</title>
        <authorList>
            <person name="Gaisin V.A."/>
            <person name="Kalashnikov A.M."/>
            <person name="Sukhacheva M.V."/>
            <person name="Grouzdev D.S."/>
            <person name="Ivanov T.M."/>
            <person name="Kuznetsov B."/>
            <person name="Gorlenko V.M."/>
        </authorList>
    </citation>
    <scope>NUCLEOTIDE SEQUENCE [LARGE SCALE GENOMIC DNA]</scope>
    <source>
        <strain evidence="10">isl-2</strain>
    </source>
</reference>
<keyword evidence="7" id="KW-0739">Sodium transport</keyword>
<organism evidence="9 10">
    <name type="scientific">Chloroflexus islandicus</name>
    <dbReference type="NCBI Taxonomy" id="1707952"/>
    <lineage>
        <taxon>Bacteria</taxon>
        <taxon>Bacillati</taxon>
        <taxon>Chloroflexota</taxon>
        <taxon>Chloroflexia</taxon>
        <taxon>Chloroflexales</taxon>
        <taxon>Chloroflexineae</taxon>
        <taxon>Chloroflexaceae</taxon>
        <taxon>Chloroflexus</taxon>
    </lineage>
</organism>
<dbReference type="OrthoDB" id="9783838at2"/>
<feature type="transmembrane region" description="Helical" evidence="8">
    <location>
        <begin position="224"/>
        <end position="250"/>
    </location>
</feature>
<feature type="transmembrane region" description="Helical" evidence="8">
    <location>
        <begin position="361"/>
        <end position="388"/>
    </location>
</feature>
<dbReference type="PANTHER" id="PTHR35806">
    <property type="entry name" value="OXALOACETATE DECARBOXYLASE BETA CHAIN 2"/>
    <property type="match status" value="1"/>
</dbReference>
<keyword evidence="6 7" id="KW-0472">Membrane</keyword>
<evidence type="ECO:0000256" key="4">
    <source>
        <dbReference type="ARBA" id="ARBA00022967"/>
    </source>
</evidence>
<keyword evidence="10" id="KW-1185">Reference proteome</keyword>
<comment type="subcellular location">
    <subcellularLocation>
        <location evidence="1">Cell membrane</location>
        <topology evidence="1">Multi-pass membrane protein</topology>
    </subcellularLocation>
</comment>
<evidence type="ECO:0000256" key="1">
    <source>
        <dbReference type="ARBA" id="ARBA00004651"/>
    </source>
</evidence>
<evidence type="ECO:0000313" key="10">
    <source>
        <dbReference type="Proteomes" id="UP000078287"/>
    </source>
</evidence>
<feature type="transmembrane region" description="Helical" evidence="8">
    <location>
        <begin position="176"/>
        <end position="194"/>
    </location>
</feature>
<protein>
    <submittedName>
        <fullName evidence="9">Glutaconyl-CoA decarboxylase subunit beta</fullName>
    </submittedName>
</protein>
<evidence type="ECO:0000256" key="6">
    <source>
        <dbReference type="ARBA" id="ARBA00023136"/>
    </source>
</evidence>
<feature type="transmembrane region" description="Helical" evidence="8">
    <location>
        <begin position="298"/>
        <end position="318"/>
    </location>
</feature>
<evidence type="ECO:0000256" key="3">
    <source>
        <dbReference type="ARBA" id="ARBA00022692"/>
    </source>
</evidence>
<dbReference type="GO" id="GO:0016829">
    <property type="term" value="F:lyase activity"/>
    <property type="evidence" value="ECO:0007669"/>
    <property type="project" value="InterPro"/>
</dbReference>
<evidence type="ECO:0000256" key="5">
    <source>
        <dbReference type="ARBA" id="ARBA00022989"/>
    </source>
</evidence>
<keyword evidence="3 8" id="KW-0812">Transmembrane</keyword>
<feature type="transmembrane region" description="Helical" evidence="8">
    <location>
        <begin position="75"/>
        <end position="96"/>
    </location>
</feature>
<feature type="transmembrane region" description="Helical" evidence="8">
    <location>
        <begin position="12"/>
        <end position="35"/>
    </location>
</feature>
<evidence type="ECO:0000313" key="9">
    <source>
        <dbReference type="EMBL" id="OAN48286.1"/>
    </source>
</evidence>
<dbReference type="RefSeq" id="WP_066783287.1">
    <property type="nucleotide sequence ID" value="NZ_LWQS01000033.1"/>
</dbReference>
<evidence type="ECO:0000256" key="7">
    <source>
        <dbReference type="PIRNR" id="PIRNR015658"/>
    </source>
</evidence>
<keyword evidence="7" id="KW-0813">Transport</keyword>
<keyword evidence="5 8" id="KW-1133">Transmembrane helix</keyword>
<keyword evidence="2 7" id="KW-1003">Cell membrane</keyword>
<keyword evidence="7" id="KW-0915">Sodium</keyword>
<feature type="transmembrane region" description="Helical" evidence="8">
    <location>
        <begin position="150"/>
        <end position="169"/>
    </location>
</feature>
<keyword evidence="7" id="KW-0406">Ion transport</keyword>
<dbReference type="NCBIfam" id="TIGR01109">
    <property type="entry name" value="Na_pump_decarbB"/>
    <property type="match status" value="1"/>
</dbReference>